<dbReference type="GO" id="GO:0016301">
    <property type="term" value="F:kinase activity"/>
    <property type="evidence" value="ECO:0007669"/>
    <property type="project" value="UniProtKB-KW"/>
</dbReference>
<evidence type="ECO:0000256" key="9">
    <source>
        <dbReference type="ARBA" id="ARBA00022909"/>
    </source>
</evidence>
<keyword evidence="6" id="KW-0547">Nucleotide-binding</keyword>
<evidence type="ECO:0000259" key="13">
    <source>
        <dbReference type="PROSITE" id="PS00794"/>
    </source>
</evidence>
<dbReference type="NCBIfam" id="TIGR01498">
    <property type="entry name" value="folK"/>
    <property type="match status" value="1"/>
</dbReference>
<dbReference type="GO" id="GO:0046656">
    <property type="term" value="P:folic acid biosynthetic process"/>
    <property type="evidence" value="ECO:0007669"/>
    <property type="project" value="UniProtKB-KW"/>
</dbReference>
<keyword evidence="5 14" id="KW-0808">Transferase</keyword>
<dbReference type="CDD" id="cd00483">
    <property type="entry name" value="HPPK"/>
    <property type="match status" value="1"/>
</dbReference>
<evidence type="ECO:0000256" key="1">
    <source>
        <dbReference type="ARBA" id="ARBA00005051"/>
    </source>
</evidence>
<dbReference type="UniPathway" id="UPA00077">
    <property type="reaction ID" value="UER00155"/>
</dbReference>
<organism evidence="14 15">
    <name type="scientific">Brevundimonas diminuta 3F5N</name>
    <dbReference type="NCBI Taxonomy" id="1255603"/>
    <lineage>
        <taxon>Bacteria</taxon>
        <taxon>Pseudomonadati</taxon>
        <taxon>Pseudomonadota</taxon>
        <taxon>Alphaproteobacteria</taxon>
        <taxon>Caulobacterales</taxon>
        <taxon>Caulobacteraceae</taxon>
        <taxon>Brevundimonas</taxon>
    </lineage>
</organism>
<sequence>MNQYESVDMVEKMKAPTDAAGESWREIDLDAAVIVALGCNDKGDWSSCVEALEAALARFRAEGLDVLARSSWWSSQAWPDPTDPPFLNGVAVVSTAHDPSTLMRTLGRIEDLFGRVRTARNAPRTLDLDLIAYGRLSGDLSGLILPHPRAADRLFVMGPLAEVAPEWTHPVCGRRAGDLAAQAEVGRDARPLPRA</sequence>
<comment type="similarity">
    <text evidence="2">Belongs to the HPPK family.</text>
</comment>
<evidence type="ECO:0000256" key="6">
    <source>
        <dbReference type="ARBA" id="ARBA00022741"/>
    </source>
</evidence>
<name>A0A1R4FUE5_BREDI</name>
<evidence type="ECO:0000256" key="4">
    <source>
        <dbReference type="ARBA" id="ARBA00016218"/>
    </source>
</evidence>
<dbReference type="RefSeq" id="WP_143276057.1">
    <property type="nucleotide sequence ID" value="NZ_FUIE01000037.1"/>
</dbReference>
<dbReference type="InterPro" id="IPR000550">
    <property type="entry name" value="Hppk"/>
</dbReference>
<reference evidence="14 15" key="1">
    <citation type="submission" date="2017-02" db="EMBL/GenBank/DDBJ databases">
        <authorList>
            <person name="Peterson S.W."/>
        </authorList>
    </citation>
    <scope>NUCLEOTIDE SEQUENCE [LARGE SCALE GENOMIC DNA]</scope>
    <source>
        <strain evidence="14 15">3F5N</strain>
    </source>
</reference>
<keyword evidence="9" id="KW-0289">Folate biosynthesis</keyword>
<evidence type="ECO:0000256" key="5">
    <source>
        <dbReference type="ARBA" id="ARBA00022679"/>
    </source>
</evidence>
<evidence type="ECO:0000256" key="12">
    <source>
        <dbReference type="ARBA" id="ARBA00033413"/>
    </source>
</evidence>
<evidence type="ECO:0000256" key="8">
    <source>
        <dbReference type="ARBA" id="ARBA00022840"/>
    </source>
</evidence>
<accession>A0A1R4FUE5</accession>
<evidence type="ECO:0000256" key="2">
    <source>
        <dbReference type="ARBA" id="ARBA00005810"/>
    </source>
</evidence>
<feature type="domain" description="7,8-dihydro-6-hydroxymethylpterin-pyrophosphokinase" evidence="13">
    <location>
        <begin position="120"/>
        <end position="131"/>
    </location>
</feature>
<evidence type="ECO:0000256" key="10">
    <source>
        <dbReference type="ARBA" id="ARBA00029409"/>
    </source>
</evidence>
<dbReference type="OrthoDB" id="9808041at2"/>
<dbReference type="GO" id="GO:0046654">
    <property type="term" value="P:tetrahydrofolate biosynthetic process"/>
    <property type="evidence" value="ECO:0007669"/>
    <property type="project" value="UniProtKB-UniPathway"/>
</dbReference>
<evidence type="ECO:0000313" key="15">
    <source>
        <dbReference type="Proteomes" id="UP000195766"/>
    </source>
</evidence>
<dbReference type="GO" id="GO:0005524">
    <property type="term" value="F:ATP binding"/>
    <property type="evidence" value="ECO:0007669"/>
    <property type="project" value="UniProtKB-KW"/>
</dbReference>
<gene>
    <name evidence="14" type="ORF">FM111_07150</name>
</gene>
<dbReference type="EC" id="2.7.6.3" evidence="3"/>
<keyword evidence="8" id="KW-0067">ATP-binding</keyword>
<dbReference type="PROSITE" id="PS00794">
    <property type="entry name" value="HPPK"/>
    <property type="match status" value="1"/>
</dbReference>
<comment type="pathway">
    <text evidence="1">Cofactor biosynthesis; tetrahydrofolate biosynthesis; 2-amino-4-hydroxy-6-hydroxymethyl-7,8-dihydropteridine diphosphate from 7,8-dihydroneopterin triphosphate: step 4/4.</text>
</comment>
<keyword evidence="7 14" id="KW-0418">Kinase</keyword>
<evidence type="ECO:0000313" key="14">
    <source>
        <dbReference type="EMBL" id="SJM59529.1"/>
    </source>
</evidence>
<dbReference type="Proteomes" id="UP000195766">
    <property type="component" value="Unassembled WGS sequence"/>
</dbReference>
<dbReference type="Pfam" id="PF01288">
    <property type="entry name" value="HPPK"/>
    <property type="match status" value="1"/>
</dbReference>
<evidence type="ECO:0000256" key="7">
    <source>
        <dbReference type="ARBA" id="ARBA00022777"/>
    </source>
</evidence>
<dbReference type="Gene3D" id="3.30.70.560">
    <property type="entry name" value="7,8-Dihydro-6-hydroxymethylpterin-pyrophosphokinase HPPK"/>
    <property type="match status" value="1"/>
</dbReference>
<evidence type="ECO:0000256" key="3">
    <source>
        <dbReference type="ARBA" id="ARBA00013253"/>
    </source>
</evidence>
<dbReference type="EMBL" id="FUIE01000037">
    <property type="protein sequence ID" value="SJM59529.1"/>
    <property type="molecule type" value="Genomic_DNA"/>
</dbReference>
<evidence type="ECO:0000256" key="11">
    <source>
        <dbReference type="ARBA" id="ARBA00029766"/>
    </source>
</evidence>
<dbReference type="InterPro" id="IPR035907">
    <property type="entry name" value="Hppk_sf"/>
</dbReference>
<proteinExistence type="inferred from homology"/>
<dbReference type="SUPFAM" id="SSF55083">
    <property type="entry name" value="6-hydroxymethyl-7,8-dihydropterin pyrophosphokinase, HPPK"/>
    <property type="match status" value="1"/>
</dbReference>
<dbReference type="PANTHER" id="PTHR43071:SF1">
    <property type="entry name" value="2-AMINO-4-HYDROXY-6-HYDROXYMETHYLDIHYDROPTERIDINE PYROPHOSPHOKINASE"/>
    <property type="match status" value="1"/>
</dbReference>
<dbReference type="PANTHER" id="PTHR43071">
    <property type="entry name" value="2-AMINO-4-HYDROXY-6-HYDROXYMETHYLDIHYDROPTERIDINE PYROPHOSPHOKINASE"/>
    <property type="match status" value="1"/>
</dbReference>
<comment type="function">
    <text evidence="10">Catalyzes the transfer of pyrophosphate from adenosine triphosphate (ATP) to 6-hydroxymethyl-7,8-dihydropterin, an enzymatic step in folate biosynthesis pathway.</text>
</comment>
<dbReference type="GO" id="GO:0003848">
    <property type="term" value="F:2-amino-4-hydroxy-6-hydroxymethyldihydropteridine diphosphokinase activity"/>
    <property type="evidence" value="ECO:0007669"/>
    <property type="project" value="UniProtKB-EC"/>
</dbReference>
<dbReference type="AlphaFoldDB" id="A0A1R4FUE5"/>
<protein>
    <recommendedName>
        <fullName evidence="4">2-amino-4-hydroxy-6-hydroxymethyldihydropteridine pyrophosphokinase</fullName>
        <ecNumber evidence="3">2.7.6.3</ecNumber>
    </recommendedName>
    <alternativeName>
        <fullName evidence="11">6-hydroxymethyl-7,8-dihydropterin pyrophosphokinase</fullName>
    </alternativeName>
    <alternativeName>
        <fullName evidence="12">7,8-dihydro-6-hydroxymethylpterin-pyrophosphokinase</fullName>
    </alternativeName>
</protein>